<evidence type="ECO:0000313" key="13">
    <source>
        <dbReference type="Proteomes" id="UP000008888"/>
    </source>
</evidence>
<dbReference type="CDD" id="cd04187">
    <property type="entry name" value="DPM1_like_bac"/>
    <property type="match status" value="1"/>
</dbReference>
<proteinExistence type="inferred from homology"/>
<dbReference type="STRING" id="857087.Metme_1216"/>
<keyword evidence="7 9" id="KW-0472">Membrane</keyword>
<evidence type="ECO:0000256" key="5">
    <source>
        <dbReference type="ARBA" id="ARBA00022692"/>
    </source>
</evidence>
<dbReference type="InterPro" id="IPR001173">
    <property type="entry name" value="Glyco_trans_2-like"/>
</dbReference>
<dbReference type="Pfam" id="PF04138">
    <property type="entry name" value="GtrA_DPMS_TM"/>
    <property type="match status" value="1"/>
</dbReference>
<dbReference type="GO" id="GO:0005886">
    <property type="term" value="C:plasma membrane"/>
    <property type="evidence" value="ECO:0007669"/>
    <property type="project" value="UniProtKB-SubCell"/>
</dbReference>
<feature type="transmembrane region" description="Helical" evidence="9">
    <location>
        <begin position="402"/>
        <end position="427"/>
    </location>
</feature>
<comment type="similarity">
    <text evidence="8">Belongs to the glycosyltransferase 2 family. GtrB subfamily.</text>
</comment>
<dbReference type="GO" id="GO:0000271">
    <property type="term" value="P:polysaccharide biosynthetic process"/>
    <property type="evidence" value="ECO:0007669"/>
    <property type="project" value="InterPro"/>
</dbReference>
<keyword evidence="5 9" id="KW-0812">Transmembrane</keyword>
<accession>F9ZWH5</accession>
<dbReference type="Pfam" id="PF00535">
    <property type="entry name" value="Glycos_transf_2"/>
    <property type="match status" value="1"/>
</dbReference>
<dbReference type="KEGG" id="mmt:Metme_1216"/>
<evidence type="ECO:0000256" key="9">
    <source>
        <dbReference type="SAM" id="Phobius"/>
    </source>
</evidence>
<sequence length="450" mass="51135">MLAKYLLVGVVNTIVGLGTIYFGMYFIGLDVVRSNLMGYTIGILVSFTLNKKWTFGSRDHVIYSFFRYLLVLIFAYVVNLKTVLFFNMNLGVNPYLAQAIGIFPYTLIGFLGSRYFVFKSQSKKKYEEVGNDKGLVKRDYLPSISVVVPAYNEQEVLTSFYNRTSAVLRDIGSNYEIVFVNDGSTDGTLKAMYQLAEEDKNIQVIDLSRNFGKEIALTAGLDHAKGEVIVIIDADLQDPPELITQFIKGWQDGYDVVYAVRTVREGESWVKKATASYFYRIIQNISNIKIPRDTGDFRLISRRSLDALKQLREHHRFMKGLFAWVGFDAKPIYYKRDARLAGTTKWNYWKLWNFAIEGITSFSIAPLKIATYLGLLVAVFSFVYAGAIIYKTLMFGESVQGYPSLMVVILFLGGIQLVCIGVIGEYLGRIFNEVKKRPLYLVKDSRDSCL</sequence>
<dbReference type="InterPro" id="IPR050256">
    <property type="entry name" value="Glycosyltransferase_2"/>
</dbReference>
<dbReference type="AlphaFoldDB" id="F9ZWH5"/>
<dbReference type="PANTHER" id="PTHR48090:SF1">
    <property type="entry name" value="PROPHAGE BACTOPRENOL GLUCOSYL TRANSFERASE HOMOLOG"/>
    <property type="match status" value="1"/>
</dbReference>
<keyword evidence="4 12" id="KW-0808">Transferase</keyword>
<evidence type="ECO:0000313" key="12">
    <source>
        <dbReference type="EMBL" id="AEF99644.1"/>
    </source>
</evidence>
<dbReference type="GO" id="GO:0016757">
    <property type="term" value="F:glycosyltransferase activity"/>
    <property type="evidence" value="ECO:0007669"/>
    <property type="project" value="UniProtKB-KW"/>
</dbReference>
<feature type="domain" description="Glycosyltransferase 2-like" evidence="10">
    <location>
        <begin position="145"/>
        <end position="307"/>
    </location>
</feature>
<dbReference type="eggNOG" id="COG1215">
    <property type="taxonomic scope" value="Bacteria"/>
</dbReference>
<evidence type="ECO:0000256" key="7">
    <source>
        <dbReference type="ARBA" id="ARBA00023136"/>
    </source>
</evidence>
<feature type="transmembrane region" description="Helical" evidence="9">
    <location>
        <begin position="5"/>
        <end position="26"/>
    </location>
</feature>
<comment type="subcellular location">
    <subcellularLocation>
        <location evidence="1">Cell membrane</location>
        <topology evidence="1">Multi-pass membrane protein</topology>
    </subcellularLocation>
</comment>
<evidence type="ECO:0000256" key="4">
    <source>
        <dbReference type="ARBA" id="ARBA00022679"/>
    </source>
</evidence>
<evidence type="ECO:0000256" key="2">
    <source>
        <dbReference type="ARBA" id="ARBA00022475"/>
    </source>
</evidence>
<reference evidence="12 13" key="1">
    <citation type="journal article" date="2011" name="J. Bacteriol.">
        <title>Complete Genome Sequence of the Aerobic Marine Methanotroph Methylomonas methanica MC09.</title>
        <authorList>
            <person name="Boden R."/>
            <person name="Cunliffe M."/>
            <person name="Scanlan J."/>
            <person name="Moussard H."/>
            <person name="Kits K.D."/>
            <person name="Klotz M.G."/>
            <person name="Jetten M.S."/>
            <person name="Vuilleumier S."/>
            <person name="Han J."/>
            <person name="Peters L."/>
            <person name="Mikhailova N."/>
            <person name="Teshima H."/>
            <person name="Tapia R."/>
            <person name="Kyrpides N."/>
            <person name="Ivanova N."/>
            <person name="Pagani I."/>
            <person name="Cheng J.F."/>
            <person name="Goodwin L."/>
            <person name="Han C."/>
            <person name="Hauser L."/>
            <person name="Land M.L."/>
            <person name="Lapidus A."/>
            <person name="Lucas S."/>
            <person name="Pitluck S."/>
            <person name="Woyke T."/>
            <person name="Stein L."/>
            <person name="Murrell J.C."/>
        </authorList>
    </citation>
    <scope>NUCLEOTIDE SEQUENCE [LARGE SCALE GENOMIC DNA]</scope>
    <source>
        <strain evidence="12 13">MC09</strain>
    </source>
</reference>
<dbReference type="RefSeq" id="WP_013817909.1">
    <property type="nucleotide sequence ID" value="NC_015572.1"/>
</dbReference>
<protein>
    <submittedName>
        <fullName evidence="12">Glycosyl transferase family 2</fullName>
    </submittedName>
</protein>
<dbReference type="Proteomes" id="UP000008888">
    <property type="component" value="Chromosome"/>
</dbReference>
<evidence type="ECO:0000259" key="10">
    <source>
        <dbReference type="Pfam" id="PF00535"/>
    </source>
</evidence>
<keyword evidence="3" id="KW-0328">Glycosyltransferase</keyword>
<dbReference type="Gene3D" id="3.90.550.10">
    <property type="entry name" value="Spore Coat Polysaccharide Biosynthesis Protein SpsA, Chain A"/>
    <property type="match status" value="1"/>
</dbReference>
<dbReference type="SUPFAM" id="SSF53448">
    <property type="entry name" value="Nucleotide-diphospho-sugar transferases"/>
    <property type="match status" value="1"/>
</dbReference>
<feature type="transmembrane region" description="Helical" evidence="9">
    <location>
        <begin position="369"/>
        <end position="390"/>
    </location>
</feature>
<dbReference type="EMBL" id="CP002738">
    <property type="protein sequence ID" value="AEF99644.1"/>
    <property type="molecule type" value="Genomic_DNA"/>
</dbReference>
<evidence type="ECO:0000256" key="3">
    <source>
        <dbReference type="ARBA" id="ARBA00022676"/>
    </source>
</evidence>
<organism evidence="12 13">
    <name type="scientific">Methylomonas methanica (strain DSM 25384 / MC09)</name>
    <dbReference type="NCBI Taxonomy" id="857087"/>
    <lineage>
        <taxon>Bacteria</taxon>
        <taxon>Pseudomonadati</taxon>
        <taxon>Pseudomonadota</taxon>
        <taxon>Gammaproteobacteria</taxon>
        <taxon>Methylococcales</taxon>
        <taxon>Methylococcaceae</taxon>
        <taxon>Methylomonas</taxon>
    </lineage>
</organism>
<evidence type="ECO:0000259" key="11">
    <source>
        <dbReference type="Pfam" id="PF04138"/>
    </source>
</evidence>
<dbReference type="FunFam" id="3.90.550.10:FF:000079">
    <property type="entry name" value="Probable glycosyl transferase"/>
    <property type="match status" value="1"/>
</dbReference>
<dbReference type="InterPro" id="IPR029044">
    <property type="entry name" value="Nucleotide-diphossugar_trans"/>
</dbReference>
<evidence type="ECO:0000256" key="1">
    <source>
        <dbReference type="ARBA" id="ARBA00004651"/>
    </source>
</evidence>
<reference evidence="13" key="3">
    <citation type="submission" date="2011-05" db="EMBL/GenBank/DDBJ databases">
        <title>Complete sequence of Methylomonas methanica MC09.</title>
        <authorList>
            <consortium name="US DOE Joint Genome Institute"/>
            <person name="Lucas S."/>
            <person name="Han J."/>
            <person name="Lapidus A."/>
            <person name="Cheng J.-F."/>
            <person name="Goodwin L."/>
            <person name="Pitluck S."/>
            <person name="Peters L."/>
            <person name="Mikhailova N."/>
            <person name="Teshima H."/>
            <person name="Han C."/>
            <person name="Tapia R."/>
            <person name="Land M."/>
            <person name="Hauser L."/>
            <person name="Kyrpides N."/>
            <person name="Ivanova N."/>
            <person name="Pagani I."/>
            <person name="Stein L."/>
            <person name="Woyke T."/>
        </authorList>
    </citation>
    <scope>NUCLEOTIDE SEQUENCE [LARGE SCALE GENOMIC DNA]</scope>
    <source>
        <strain evidence="13">MC09</strain>
    </source>
</reference>
<evidence type="ECO:0000256" key="8">
    <source>
        <dbReference type="ARBA" id="ARBA00038152"/>
    </source>
</evidence>
<reference key="2">
    <citation type="submission" date="2011-05" db="EMBL/GenBank/DDBJ databases">
        <title>Complete genome sequence of the aerobic marine methanotroph Methylomonas methanica MC09.</title>
        <authorList>
            <person name="Boden R."/>
            <person name="Cunliffe M."/>
            <person name="Scanlan J."/>
            <person name="Moussard H."/>
            <person name="Kits K.D."/>
            <person name="Klotz M."/>
            <person name="Jetten M."/>
            <person name="Vuilleumier S."/>
            <person name="Han J."/>
            <person name="Peters L."/>
            <person name="Mikhailova N."/>
            <person name="Teshima H."/>
            <person name="Tapia R."/>
            <person name="Kyrpides N."/>
            <person name="Ivanova N."/>
            <person name="Pagani I."/>
            <person name="Cheng J.-F."/>
            <person name="Goodwin L."/>
            <person name="Han C."/>
            <person name="Hauser L."/>
            <person name="Land M."/>
            <person name="Lapidus A."/>
            <person name="Lucas S."/>
            <person name="Pitluck S."/>
            <person name="Woyke T."/>
            <person name="Stein L.Y."/>
            <person name="Murrell C."/>
        </authorList>
    </citation>
    <scope>NUCLEOTIDE SEQUENCE</scope>
    <source>
        <strain>MC09</strain>
    </source>
</reference>
<keyword evidence="13" id="KW-1185">Reference proteome</keyword>
<evidence type="ECO:0000256" key="6">
    <source>
        <dbReference type="ARBA" id="ARBA00022989"/>
    </source>
</evidence>
<feature type="transmembrane region" description="Helical" evidence="9">
    <location>
        <begin position="32"/>
        <end position="49"/>
    </location>
</feature>
<gene>
    <name evidence="12" type="ordered locus">Metme_1216</name>
</gene>
<dbReference type="HOGENOM" id="CLU_033536_0_1_6"/>
<feature type="transmembrane region" description="Helical" evidence="9">
    <location>
        <begin position="95"/>
        <end position="117"/>
    </location>
</feature>
<feature type="domain" description="GtrA/DPMS transmembrane" evidence="11">
    <location>
        <begin position="4"/>
        <end position="118"/>
    </location>
</feature>
<feature type="transmembrane region" description="Helical" evidence="9">
    <location>
        <begin position="61"/>
        <end position="80"/>
    </location>
</feature>
<keyword evidence="2" id="KW-1003">Cell membrane</keyword>
<dbReference type="PANTHER" id="PTHR48090">
    <property type="entry name" value="UNDECAPRENYL-PHOSPHATE 4-DEOXY-4-FORMAMIDO-L-ARABINOSE TRANSFERASE-RELATED"/>
    <property type="match status" value="1"/>
</dbReference>
<keyword evidence="6 9" id="KW-1133">Transmembrane helix</keyword>
<name>F9ZWH5_METMM</name>
<dbReference type="InterPro" id="IPR007267">
    <property type="entry name" value="GtrA_DPMS_TM"/>
</dbReference>